<dbReference type="GO" id="GO:0046813">
    <property type="term" value="P:receptor-mediated virion attachment to host cell"/>
    <property type="evidence" value="ECO:0007669"/>
    <property type="project" value="TreeGrafter"/>
</dbReference>
<dbReference type="InterPro" id="IPR050498">
    <property type="entry name" value="Ycf3"/>
</dbReference>
<dbReference type="GO" id="GO:0009279">
    <property type="term" value="C:cell outer membrane"/>
    <property type="evidence" value="ECO:0007669"/>
    <property type="project" value="TreeGrafter"/>
</dbReference>
<sequence length="429" mass="46834">MTDIRALHEHVEACARAGDVGRALPRLDEAVTAAPDRADLRFLRASVLLALQRHDAALADLDRLLALDPAADPARFQRALTLAGQERLGEALEDFLELVRRRPEKPESWANAGMVLLRMERHGEAIPYLRRALELAPGHLQVRRSLANALSGQGALDQAMPLFESVLRAAPRDPAALTDYAMALLGAGRAGEARAPLLAALQADPADQTALAGIYLCANELGLREQVDRLVDYPTLLWNVPRPEDLALDREALREAVLAHPGLVWQPAGRSTFGGRQSPMLDLSPGSPFFRFGEVVRGMVERRLEALRADPAMRDHPWVRTLPARWRLQAWCTVLDCGGRQAPHIHPAGRLSGVYYLDTGDAPAPGVGTLTFGQAPASVPVKAAPRTCAVGPKADWFCFFPSYFFHHTEPFQGTARPRISLAFDVMPAG</sequence>
<dbReference type="PANTHER" id="PTHR44858">
    <property type="entry name" value="TETRATRICOPEPTIDE REPEAT PROTEIN 6"/>
    <property type="match status" value="1"/>
</dbReference>
<proteinExistence type="predicted"/>
<dbReference type="OrthoDB" id="549777at2"/>
<organism evidence="4 5">
    <name type="scientific">Pseudoxanthomonas taiwanensis</name>
    <dbReference type="NCBI Taxonomy" id="176598"/>
    <lineage>
        <taxon>Bacteria</taxon>
        <taxon>Pseudomonadati</taxon>
        <taxon>Pseudomonadota</taxon>
        <taxon>Gammaproteobacteria</taxon>
        <taxon>Lysobacterales</taxon>
        <taxon>Lysobacteraceae</taxon>
        <taxon>Pseudoxanthomonas</taxon>
    </lineage>
</organism>
<dbReference type="EMBL" id="PDWK01000002">
    <property type="protein sequence ID" value="KAF1690830.1"/>
    <property type="molecule type" value="Genomic_DNA"/>
</dbReference>
<reference evidence="4" key="1">
    <citation type="submission" date="2017-10" db="EMBL/GenBank/DDBJ databases">
        <title>Whole genome sequencing of members of genus Pseudoxanthomonas.</title>
        <authorList>
            <person name="Kumar S."/>
            <person name="Bansal K."/>
            <person name="Kaur A."/>
            <person name="Patil P."/>
            <person name="Sharma S."/>
            <person name="Patil P.B."/>
        </authorList>
    </citation>
    <scope>NUCLEOTIDE SEQUENCE</scope>
    <source>
        <strain evidence="4">DSM 22914</strain>
    </source>
</reference>
<evidence type="ECO:0000313" key="4">
    <source>
        <dbReference type="EMBL" id="KAF1690830.1"/>
    </source>
</evidence>
<keyword evidence="1" id="KW-0677">Repeat</keyword>
<keyword evidence="5" id="KW-1185">Reference proteome</keyword>
<evidence type="ECO:0000313" key="5">
    <source>
        <dbReference type="Proteomes" id="UP000717981"/>
    </source>
</evidence>
<dbReference type="PANTHER" id="PTHR44858:SF1">
    <property type="entry name" value="UDP-N-ACETYLGLUCOSAMINE--PEPTIDE N-ACETYLGLUCOSAMINYLTRANSFERASE SPINDLY-RELATED"/>
    <property type="match status" value="1"/>
</dbReference>
<protein>
    <recommendedName>
        <fullName evidence="6">Tetratricopeptide repeat protein</fullName>
    </recommendedName>
</protein>
<dbReference type="Gene3D" id="1.25.40.10">
    <property type="entry name" value="Tetratricopeptide repeat domain"/>
    <property type="match status" value="2"/>
</dbReference>
<dbReference type="Pfam" id="PF13432">
    <property type="entry name" value="TPR_16"/>
    <property type="match status" value="1"/>
</dbReference>
<dbReference type="RefSeq" id="WP_162123209.1">
    <property type="nucleotide sequence ID" value="NZ_PDWK01000002.1"/>
</dbReference>
<evidence type="ECO:0000256" key="2">
    <source>
        <dbReference type="ARBA" id="ARBA00022803"/>
    </source>
</evidence>
<dbReference type="InterPro" id="IPR012668">
    <property type="entry name" value="CHP02466"/>
</dbReference>
<evidence type="ECO:0008006" key="6">
    <source>
        <dbReference type="Google" id="ProtNLM"/>
    </source>
</evidence>
<gene>
    <name evidence="4" type="ORF">CR938_00975</name>
</gene>
<dbReference type="SMART" id="SM00028">
    <property type="entry name" value="TPR"/>
    <property type="match status" value="5"/>
</dbReference>
<dbReference type="SUPFAM" id="SSF48452">
    <property type="entry name" value="TPR-like"/>
    <property type="match status" value="1"/>
</dbReference>
<dbReference type="PROSITE" id="PS50005">
    <property type="entry name" value="TPR"/>
    <property type="match status" value="1"/>
</dbReference>
<dbReference type="AlphaFoldDB" id="A0A921P2D1"/>
<dbReference type="Proteomes" id="UP000717981">
    <property type="component" value="Unassembled WGS sequence"/>
</dbReference>
<evidence type="ECO:0000256" key="1">
    <source>
        <dbReference type="ARBA" id="ARBA00022737"/>
    </source>
</evidence>
<dbReference type="InterPro" id="IPR011990">
    <property type="entry name" value="TPR-like_helical_dom_sf"/>
</dbReference>
<evidence type="ECO:0000256" key="3">
    <source>
        <dbReference type="PROSITE-ProRule" id="PRU00339"/>
    </source>
</evidence>
<accession>A0A921P2D1</accession>
<dbReference type="Pfam" id="PF13424">
    <property type="entry name" value="TPR_12"/>
    <property type="match status" value="1"/>
</dbReference>
<feature type="repeat" description="TPR" evidence="3">
    <location>
        <begin position="106"/>
        <end position="139"/>
    </location>
</feature>
<name>A0A921P2D1_9GAMM</name>
<dbReference type="InterPro" id="IPR019734">
    <property type="entry name" value="TPR_rpt"/>
</dbReference>
<keyword evidence="2 3" id="KW-0802">TPR repeat</keyword>
<dbReference type="Gene3D" id="2.60.120.620">
    <property type="entry name" value="q2cbj1_9rhob like domain"/>
    <property type="match status" value="1"/>
</dbReference>
<comment type="caution">
    <text evidence="4">The sequence shown here is derived from an EMBL/GenBank/DDBJ whole genome shotgun (WGS) entry which is preliminary data.</text>
</comment>
<dbReference type="Pfam" id="PF13759">
    <property type="entry name" value="2OG-FeII_Oxy_5"/>
    <property type="match status" value="1"/>
</dbReference>